<sequence length="175" mass="20039">MSLTTMMNNYHLKADQATMNDNDESHDLFLKFDDTFNNEGSSSEGDTSDGSQPTYTSRRHQHSRNLELKRYVQKNGKIPIHRLGADKPILPHPVRFSNTIGVLTRDTFPDCCLKTTKAIVKHPYNYSSESKSFLQRQQVLTEQRGQQQMLELQSQPTLEGSQPLSEELDMRDCFG</sequence>
<accession>A0A5A7U9K6</accession>
<feature type="compositionally biased region" description="Low complexity" evidence="1">
    <location>
        <begin position="39"/>
        <end position="51"/>
    </location>
</feature>
<reference evidence="4 5" key="1">
    <citation type="submission" date="2019-08" db="EMBL/GenBank/DDBJ databases">
        <title>Draft genome sequences of two oriental melons (Cucumis melo L. var makuwa).</title>
        <authorList>
            <person name="Kwon S.-Y."/>
        </authorList>
    </citation>
    <scope>NUCLEOTIDE SEQUENCE [LARGE SCALE GENOMIC DNA]</scope>
    <source>
        <strain evidence="5">cv. Chang Bougi</strain>
        <strain evidence="4">cv. SW 3</strain>
        <tissue evidence="2">Leaf</tissue>
    </source>
</reference>
<name>A0A5A7U9K6_CUCMM</name>
<proteinExistence type="predicted"/>
<evidence type="ECO:0000313" key="2">
    <source>
        <dbReference type="EMBL" id="KAA0050211.1"/>
    </source>
</evidence>
<dbReference type="AlphaFoldDB" id="A0A5A7U9K6"/>
<evidence type="ECO:0000313" key="4">
    <source>
        <dbReference type="Proteomes" id="UP000321393"/>
    </source>
</evidence>
<gene>
    <name evidence="3" type="ORF">E5676_scaffold180G00880</name>
    <name evidence="2" type="ORF">E6C27_scaffold355G00460</name>
</gene>
<organism evidence="2 4">
    <name type="scientific">Cucumis melo var. makuwa</name>
    <name type="common">Oriental melon</name>
    <dbReference type="NCBI Taxonomy" id="1194695"/>
    <lineage>
        <taxon>Eukaryota</taxon>
        <taxon>Viridiplantae</taxon>
        <taxon>Streptophyta</taxon>
        <taxon>Embryophyta</taxon>
        <taxon>Tracheophyta</taxon>
        <taxon>Spermatophyta</taxon>
        <taxon>Magnoliopsida</taxon>
        <taxon>eudicotyledons</taxon>
        <taxon>Gunneridae</taxon>
        <taxon>Pentapetalae</taxon>
        <taxon>rosids</taxon>
        <taxon>fabids</taxon>
        <taxon>Cucurbitales</taxon>
        <taxon>Cucurbitaceae</taxon>
        <taxon>Benincaseae</taxon>
        <taxon>Cucumis</taxon>
    </lineage>
</organism>
<evidence type="ECO:0000313" key="3">
    <source>
        <dbReference type="EMBL" id="TYJ98197.1"/>
    </source>
</evidence>
<dbReference type="Proteomes" id="UP000321393">
    <property type="component" value="Unassembled WGS sequence"/>
</dbReference>
<dbReference type="Proteomes" id="UP000321947">
    <property type="component" value="Unassembled WGS sequence"/>
</dbReference>
<dbReference type="GO" id="GO:0016829">
    <property type="term" value="F:lyase activity"/>
    <property type="evidence" value="ECO:0007669"/>
    <property type="project" value="UniProtKB-KW"/>
</dbReference>
<dbReference type="EMBL" id="SSTE01011875">
    <property type="protein sequence ID" value="KAA0050211.1"/>
    <property type="molecule type" value="Genomic_DNA"/>
</dbReference>
<evidence type="ECO:0000256" key="1">
    <source>
        <dbReference type="SAM" id="MobiDB-lite"/>
    </source>
</evidence>
<dbReference type="EMBL" id="SSTD01018169">
    <property type="protein sequence ID" value="TYJ98197.1"/>
    <property type="molecule type" value="Genomic_DNA"/>
</dbReference>
<evidence type="ECO:0000313" key="5">
    <source>
        <dbReference type="Proteomes" id="UP000321947"/>
    </source>
</evidence>
<protein>
    <submittedName>
        <fullName evidence="2">(R)-mandelonitrile lyase 1-like</fullName>
    </submittedName>
</protein>
<comment type="caution">
    <text evidence="2">The sequence shown here is derived from an EMBL/GenBank/DDBJ whole genome shotgun (WGS) entry which is preliminary data.</text>
</comment>
<keyword evidence="2" id="KW-0456">Lyase</keyword>
<feature type="region of interest" description="Disordered" evidence="1">
    <location>
        <begin position="38"/>
        <end position="67"/>
    </location>
</feature>